<evidence type="ECO:0000313" key="1">
    <source>
        <dbReference type="EMBL" id="GAA1112089.1"/>
    </source>
</evidence>
<keyword evidence="2" id="KW-1185">Reference proteome</keyword>
<protein>
    <recommendedName>
        <fullName evidence="3">DUF3224 domain-containing protein</fullName>
    </recommendedName>
</protein>
<reference evidence="2" key="1">
    <citation type="journal article" date="2019" name="Int. J. Syst. Evol. Microbiol.">
        <title>The Global Catalogue of Microorganisms (GCM) 10K type strain sequencing project: providing services to taxonomists for standard genome sequencing and annotation.</title>
        <authorList>
            <consortium name="The Broad Institute Genomics Platform"/>
            <consortium name="The Broad Institute Genome Sequencing Center for Infectious Disease"/>
            <person name="Wu L."/>
            <person name="Ma J."/>
        </authorList>
    </citation>
    <scope>NUCLEOTIDE SEQUENCE [LARGE SCALE GENOMIC DNA]</scope>
    <source>
        <strain evidence="2">JCM 13002</strain>
    </source>
</reference>
<accession>A0ABP4EPW4</accession>
<evidence type="ECO:0008006" key="3">
    <source>
        <dbReference type="Google" id="ProtNLM"/>
    </source>
</evidence>
<organism evidence="1 2">
    <name type="scientific">Kitasatospora arboriphila</name>
    <dbReference type="NCBI Taxonomy" id="258052"/>
    <lineage>
        <taxon>Bacteria</taxon>
        <taxon>Bacillati</taxon>
        <taxon>Actinomycetota</taxon>
        <taxon>Actinomycetes</taxon>
        <taxon>Kitasatosporales</taxon>
        <taxon>Streptomycetaceae</taxon>
        <taxon>Kitasatospora</taxon>
    </lineage>
</organism>
<evidence type="ECO:0000313" key="2">
    <source>
        <dbReference type="Proteomes" id="UP001499987"/>
    </source>
</evidence>
<gene>
    <name evidence="1" type="ORF">GCM10009663_61500</name>
</gene>
<comment type="caution">
    <text evidence="1">The sequence shown here is derived from an EMBL/GenBank/DDBJ whole genome shotgun (WGS) entry which is preliminary data.</text>
</comment>
<proteinExistence type="predicted"/>
<sequence length="135" mass="14103">MLGDLIGEEQAQVTGQRVVRSDHGLPPVVETSFTGTGQLLGVTVNDMGSYTGRLRPDGTLYGEGQGVIMSPTGAHASWQGGGVGRFTEGGGTSWRGTIVYSSDSPEFADLRGVAGAFEWEVGADGKAVGKIWAWK</sequence>
<dbReference type="RefSeq" id="WP_344626968.1">
    <property type="nucleotide sequence ID" value="NZ_BAAALD010000084.1"/>
</dbReference>
<name>A0ABP4EPW4_9ACTN</name>
<dbReference type="EMBL" id="BAAALD010000084">
    <property type="protein sequence ID" value="GAA1112089.1"/>
    <property type="molecule type" value="Genomic_DNA"/>
</dbReference>
<dbReference type="Proteomes" id="UP001499987">
    <property type="component" value="Unassembled WGS sequence"/>
</dbReference>